<organism evidence="3 4">
    <name type="scientific">Favolaschia claudopus</name>
    <dbReference type="NCBI Taxonomy" id="2862362"/>
    <lineage>
        <taxon>Eukaryota</taxon>
        <taxon>Fungi</taxon>
        <taxon>Dikarya</taxon>
        <taxon>Basidiomycota</taxon>
        <taxon>Agaricomycotina</taxon>
        <taxon>Agaricomycetes</taxon>
        <taxon>Agaricomycetidae</taxon>
        <taxon>Agaricales</taxon>
        <taxon>Marasmiineae</taxon>
        <taxon>Mycenaceae</taxon>
        <taxon>Favolaschia</taxon>
    </lineage>
</organism>
<dbReference type="EMBL" id="JAWWNJ010000045">
    <property type="protein sequence ID" value="KAK7018883.1"/>
    <property type="molecule type" value="Genomic_DNA"/>
</dbReference>
<keyword evidence="2" id="KW-0472">Membrane</keyword>
<protein>
    <submittedName>
        <fullName evidence="3">Tetratricopeptide repeat family</fullName>
    </submittedName>
</protein>
<comment type="caution">
    <text evidence="3">The sequence shown here is derived from an EMBL/GenBank/DDBJ whole genome shotgun (WGS) entry which is preliminary data.</text>
</comment>
<evidence type="ECO:0000313" key="4">
    <source>
        <dbReference type="Proteomes" id="UP001362999"/>
    </source>
</evidence>
<gene>
    <name evidence="3" type="ORF">R3P38DRAFT_1276661</name>
</gene>
<proteinExistence type="predicted"/>
<keyword evidence="4" id="KW-1185">Reference proteome</keyword>
<keyword evidence="1" id="KW-0802">TPR repeat</keyword>
<dbReference type="Gene3D" id="1.25.40.10">
    <property type="entry name" value="Tetratricopeptide repeat domain"/>
    <property type="match status" value="1"/>
</dbReference>
<feature type="transmembrane region" description="Helical" evidence="2">
    <location>
        <begin position="1107"/>
        <end position="1124"/>
    </location>
</feature>
<dbReference type="InterPro" id="IPR019734">
    <property type="entry name" value="TPR_rpt"/>
</dbReference>
<evidence type="ECO:0000256" key="2">
    <source>
        <dbReference type="SAM" id="Phobius"/>
    </source>
</evidence>
<dbReference type="InterPro" id="IPR011990">
    <property type="entry name" value="TPR-like_helical_dom_sf"/>
</dbReference>
<dbReference type="PROSITE" id="PS50005">
    <property type="entry name" value="TPR"/>
    <property type="match status" value="1"/>
</dbReference>
<dbReference type="Proteomes" id="UP001362999">
    <property type="component" value="Unassembled WGS sequence"/>
</dbReference>
<keyword evidence="2" id="KW-1133">Transmembrane helix</keyword>
<dbReference type="AlphaFoldDB" id="A0AAW0AZR4"/>
<accession>A0AAW0AZR4</accession>
<evidence type="ECO:0000313" key="3">
    <source>
        <dbReference type="EMBL" id="KAK7018883.1"/>
    </source>
</evidence>
<dbReference type="SUPFAM" id="SSF48452">
    <property type="entry name" value="TPR-like"/>
    <property type="match status" value="1"/>
</dbReference>
<name>A0AAW0AZR4_9AGAR</name>
<feature type="repeat" description="TPR" evidence="1">
    <location>
        <begin position="833"/>
        <end position="866"/>
    </location>
</feature>
<sequence>MLYVHSTCVKIFPVQLPGLWGFKSQLKDWRKRNDLEKKIASLRERVNKCFLQFTAFSAARTEHVAGQIAHSTLRIEQRLVVDGMESQVTARRLEGMMAQVLLNSTFGRHKLGETIEVISSDPTFQSLESQFMSAQLKSLIDSMERLLANGNLTFKLPTCQDTGYRPVFMDPTILTPSHALIGLLQLVVKISGMPYVEVELQSVETDWSNLMMQLCHIRMFSEAIAWGQLNIACFRHASKTDYDTRALPEIAKHLYHLSLAHRRRFEMTIAVELSQQSLDLWMQSSELLPYDYRTEALASMIVHANNLLMSEHKADALFNAQDAASIARVIITELMECTSNEPSLADEEVYEATQCLDAFFVLARVLSSLHRHLDSYAAFMEGLQVAHRLPVPGHRPSGRDIDSFIDVTCKLAEDGHLSLPMLTECVMLFRDLARTYRKSFSRQFLRLLHAIVYFSQQSAPTLSDIRLFLEPRSDSSAPELDIAKPILTDLDVVRDAVWLFYTVAAELCTIPLIKNILVAHFQTAISVLRDLQQSSARDLILFTWVPSIACRILPLFTRADFSALLRVLGETIQKFSMNLVTLDWAEWPIRFSRPLRRICRHALKIGAHDEGLQLCKHVAEYLACPFHTGDGSATWSPPFLLLGGFIFCDAGRFSDAIQLVQLIEARLSAGDGGANLSEYIIDYHLVKARILGRLGRHSEALHFIRKGIATDLQVFKTDGSSFSVHRYILFTEQAAVSSCMGIPQTALLDAERAVAACQEVNIEGWDEEILCVQVHSFITLSDCLASIGKNDEALDVAQKAVSLYTPNANAMWKDYVFTIRRQELGGNTFFALSRRLATLGDKERALSNCEKAIELYRELVSLAPRHLPTLASSLQHIASILSGLGRQLEAMPASREAVQILRKVADSETYFLPTVADALDQLATFLVETGDEDGAGAATDEAVEARVKFASLPPGPEWLFEKVVNSGDEEVDWWELMEYRDALENLASEGDETEVEGDEEYEEYHDAVDTPRVVEVTEPETTMIEDGEQPFSSPATTVLDMGLTPVVTDPMSAGLVVSVKETPYDFPKQDPSRTAAVSKTPTTMQDVLNKSLELRLSMSMQSRPMDLIWWILLAVLSAIVYTRTA</sequence>
<keyword evidence="2" id="KW-0812">Transmembrane</keyword>
<dbReference type="SMART" id="SM00028">
    <property type="entry name" value="TPR"/>
    <property type="match status" value="5"/>
</dbReference>
<reference evidence="3 4" key="1">
    <citation type="journal article" date="2024" name="J Genomics">
        <title>Draft genome sequencing and assembly of Favolaschia claudopus CIRM-BRFM 2984 isolated from oak limbs.</title>
        <authorList>
            <person name="Navarro D."/>
            <person name="Drula E."/>
            <person name="Chaduli D."/>
            <person name="Cazenave R."/>
            <person name="Ahrendt S."/>
            <person name="Wang J."/>
            <person name="Lipzen A."/>
            <person name="Daum C."/>
            <person name="Barry K."/>
            <person name="Grigoriev I.V."/>
            <person name="Favel A."/>
            <person name="Rosso M.N."/>
            <person name="Martin F."/>
        </authorList>
    </citation>
    <scope>NUCLEOTIDE SEQUENCE [LARGE SCALE GENOMIC DNA]</scope>
    <source>
        <strain evidence="3 4">CIRM-BRFM 2984</strain>
    </source>
</reference>
<evidence type="ECO:0000256" key="1">
    <source>
        <dbReference type="PROSITE-ProRule" id="PRU00339"/>
    </source>
</evidence>